<sequence>MSKISSGQLRQAVSFYSGIPENTSGGPPGPAQPAQLHNTSPPHLRQHGAKCAARQPPALCHSGPPQLPKKRRLPGSPRGSSQLLPIRQPNPVGRGRSVTGGPGHPTPQPSAPASAATPQAAKRKKMREAGVRVYRRSGPRNSPPATRWRILSAGAASPCPRPASQARTALGKAPRASCSHSARPSSPPPVLHSGDRAQPSPLPAGSTCVFAVPPDKKSQKNLRPDRRNVKSGPQAEQSHTKCRPSCWQASSAPPSPGLVVYGTC</sequence>
<dbReference type="EMBL" id="JANPWB010000003">
    <property type="protein sequence ID" value="KAJ1197255.1"/>
    <property type="molecule type" value="Genomic_DNA"/>
</dbReference>
<organism evidence="2 3">
    <name type="scientific">Pleurodeles waltl</name>
    <name type="common">Iberian ribbed newt</name>
    <dbReference type="NCBI Taxonomy" id="8319"/>
    <lineage>
        <taxon>Eukaryota</taxon>
        <taxon>Metazoa</taxon>
        <taxon>Chordata</taxon>
        <taxon>Craniata</taxon>
        <taxon>Vertebrata</taxon>
        <taxon>Euteleostomi</taxon>
        <taxon>Amphibia</taxon>
        <taxon>Batrachia</taxon>
        <taxon>Caudata</taxon>
        <taxon>Salamandroidea</taxon>
        <taxon>Salamandridae</taxon>
        <taxon>Pleurodelinae</taxon>
        <taxon>Pleurodeles</taxon>
    </lineage>
</organism>
<dbReference type="AlphaFoldDB" id="A0AAV7V6X5"/>
<evidence type="ECO:0000313" key="3">
    <source>
        <dbReference type="Proteomes" id="UP001066276"/>
    </source>
</evidence>
<feature type="compositionally biased region" description="Basic and acidic residues" evidence="1">
    <location>
        <begin position="214"/>
        <end position="228"/>
    </location>
</feature>
<accession>A0AAV7V6X5</accession>
<comment type="caution">
    <text evidence="2">The sequence shown here is derived from an EMBL/GenBank/DDBJ whole genome shotgun (WGS) entry which is preliminary data.</text>
</comment>
<dbReference type="Proteomes" id="UP001066276">
    <property type="component" value="Chromosome 2_1"/>
</dbReference>
<evidence type="ECO:0000313" key="2">
    <source>
        <dbReference type="EMBL" id="KAJ1197255.1"/>
    </source>
</evidence>
<reference evidence="2" key="1">
    <citation type="journal article" date="2022" name="bioRxiv">
        <title>Sequencing and chromosome-scale assembly of the giantPleurodeles waltlgenome.</title>
        <authorList>
            <person name="Brown T."/>
            <person name="Elewa A."/>
            <person name="Iarovenko S."/>
            <person name="Subramanian E."/>
            <person name="Araus A.J."/>
            <person name="Petzold A."/>
            <person name="Susuki M."/>
            <person name="Suzuki K.-i.T."/>
            <person name="Hayashi T."/>
            <person name="Toyoda A."/>
            <person name="Oliveira C."/>
            <person name="Osipova E."/>
            <person name="Leigh N.D."/>
            <person name="Simon A."/>
            <person name="Yun M.H."/>
        </authorList>
    </citation>
    <scope>NUCLEOTIDE SEQUENCE</scope>
    <source>
        <strain evidence="2">20211129_DDA</strain>
        <tissue evidence="2">Liver</tissue>
    </source>
</reference>
<feature type="region of interest" description="Disordered" evidence="1">
    <location>
        <begin position="1"/>
        <end position="264"/>
    </location>
</feature>
<keyword evidence="3" id="KW-1185">Reference proteome</keyword>
<protein>
    <submittedName>
        <fullName evidence="2">Uncharacterized protein</fullName>
    </submittedName>
</protein>
<proteinExistence type="predicted"/>
<name>A0AAV7V6X5_PLEWA</name>
<gene>
    <name evidence="2" type="ORF">NDU88_001117</name>
</gene>
<feature type="compositionally biased region" description="Polar residues" evidence="1">
    <location>
        <begin position="1"/>
        <end position="11"/>
    </location>
</feature>
<feature type="compositionally biased region" description="Low complexity" evidence="1">
    <location>
        <begin position="111"/>
        <end position="120"/>
    </location>
</feature>
<evidence type="ECO:0000256" key="1">
    <source>
        <dbReference type="SAM" id="MobiDB-lite"/>
    </source>
</evidence>